<evidence type="ECO:0000313" key="3">
    <source>
        <dbReference type="Proteomes" id="UP000765845"/>
    </source>
</evidence>
<protein>
    <recommendedName>
        <fullName evidence="4">SCP domain-containing protein</fullName>
    </recommendedName>
</protein>
<feature type="compositionally biased region" description="Basic and acidic residues" evidence="1">
    <location>
        <begin position="81"/>
        <end position="100"/>
    </location>
</feature>
<accession>A0ABX1GIP4</accession>
<dbReference type="EMBL" id="JAAWWK010000004">
    <property type="protein sequence ID" value="NKI18252.1"/>
    <property type="molecule type" value="Genomic_DNA"/>
</dbReference>
<gene>
    <name evidence="2" type="ORF">HCU74_12625</name>
</gene>
<evidence type="ECO:0000256" key="1">
    <source>
        <dbReference type="SAM" id="MobiDB-lite"/>
    </source>
</evidence>
<dbReference type="RefSeq" id="WP_168450772.1">
    <property type="nucleotide sequence ID" value="NZ_JAAWWK010000004.1"/>
</dbReference>
<reference evidence="2 3" key="1">
    <citation type="submission" date="2020-04" db="EMBL/GenBank/DDBJ databases">
        <authorList>
            <person name="Yoon J."/>
        </authorList>
    </citation>
    <scope>NUCLEOTIDE SEQUENCE [LARGE SCALE GENOMIC DNA]</scope>
    <source>
        <strain evidence="2 3">KMU-166</strain>
    </source>
</reference>
<keyword evidence="3" id="KW-1185">Reference proteome</keyword>
<evidence type="ECO:0000313" key="2">
    <source>
        <dbReference type="EMBL" id="NKI18252.1"/>
    </source>
</evidence>
<sequence length="233" mass="25811">MNRQQWPFTIPLFIAGLVFSTAGFGQGDDGQQMPAGMPNMAEMMKQMPPEQAELLRKMMSGQYDNDPDGMMQEMSAADATAQRRRDQQFAEEKARRDAERNAAAARPPAPANGWVNDFVGRYMVALKASRSLAETQHFRAPQGQSHRDTESVLNNAPAVARQQLDIIHRALSRCSNVQTHLNGDDPTARENGEHAYQVLNNGVEGNYCFTMTLAPNRAGSGEPWLIGFEQWGG</sequence>
<name>A0ABX1GIP4_9GAMM</name>
<comment type="caution">
    <text evidence="2">The sequence shown here is derived from an EMBL/GenBank/DDBJ whole genome shotgun (WGS) entry which is preliminary data.</text>
</comment>
<proteinExistence type="predicted"/>
<evidence type="ECO:0008006" key="4">
    <source>
        <dbReference type="Google" id="ProtNLM"/>
    </source>
</evidence>
<organism evidence="2 3">
    <name type="scientific">Spongiibacter thalassae</name>
    <dbReference type="NCBI Taxonomy" id="2721624"/>
    <lineage>
        <taxon>Bacteria</taxon>
        <taxon>Pseudomonadati</taxon>
        <taxon>Pseudomonadota</taxon>
        <taxon>Gammaproteobacteria</taxon>
        <taxon>Cellvibrionales</taxon>
        <taxon>Spongiibacteraceae</taxon>
        <taxon>Spongiibacter</taxon>
    </lineage>
</organism>
<dbReference type="Proteomes" id="UP000765845">
    <property type="component" value="Unassembled WGS sequence"/>
</dbReference>
<feature type="region of interest" description="Disordered" evidence="1">
    <location>
        <begin position="76"/>
        <end position="111"/>
    </location>
</feature>